<dbReference type="Proteomes" id="UP001155027">
    <property type="component" value="Unassembled WGS sequence"/>
</dbReference>
<feature type="region of interest" description="Disordered" evidence="1">
    <location>
        <begin position="60"/>
        <end position="80"/>
    </location>
</feature>
<sequence>MTVQPASSTISNPSGALLQRVDLPHDDLPKTFGPARPVRSACGKRCGRRESHWTLSGERGLTGLSIDKGHPQPLPRGVSERRSECCGMAFADFVST</sequence>
<organism evidence="2 3">
    <name type="scientific">Salinibacter ruber</name>
    <dbReference type="NCBI Taxonomy" id="146919"/>
    <lineage>
        <taxon>Bacteria</taxon>
        <taxon>Pseudomonadati</taxon>
        <taxon>Rhodothermota</taxon>
        <taxon>Rhodothermia</taxon>
        <taxon>Rhodothermales</taxon>
        <taxon>Salinibacteraceae</taxon>
        <taxon>Salinibacter</taxon>
    </lineage>
</organism>
<reference evidence="2" key="1">
    <citation type="submission" date="2022-08" db="EMBL/GenBank/DDBJ databases">
        <title>Genomic Encyclopedia of Type Strains, Phase V (KMG-V): Genome sequencing to study the core and pangenomes of soil and plant-associated prokaryotes.</title>
        <authorList>
            <person name="Whitman W."/>
        </authorList>
    </citation>
    <scope>NUCLEOTIDE SEQUENCE</scope>
    <source>
        <strain evidence="2">0</strain>
    </source>
</reference>
<dbReference type="EMBL" id="JANUAU010000003">
    <property type="protein sequence ID" value="MCS3677161.1"/>
    <property type="molecule type" value="Genomic_DNA"/>
</dbReference>
<evidence type="ECO:0000256" key="1">
    <source>
        <dbReference type="SAM" id="MobiDB-lite"/>
    </source>
</evidence>
<dbReference type="AlphaFoldDB" id="A0A9X2TG52"/>
<accession>A0A9X2TG52</accession>
<evidence type="ECO:0000313" key="2">
    <source>
        <dbReference type="EMBL" id="MCS3677161.1"/>
    </source>
</evidence>
<evidence type="ECO:0000313" key="3">
    <source>
        <dbReference type="Proteomes" id="UP001155027"/>
    </source>
</evidence>
<name>A0A9X2TG52_9BACT</name>
<protein>
    <submittedName>
        <fullName evidence="2">Uncharacterized protein</fullName>
    </submittedName>
</protein>
<proteinExistence type="predicted"/>
<comment type="caution">
    <text evidence="2">The sequence shown here is derived from an EMBL/GenBank/DDBJ whole genome shotgun (WGS) entry which is preliminary data.</text>
</comment>
<gene>
    <name evidence="2" type="ORF">GGP71_001077</name>
</gene>